<protein>
    <submittedName>
        <fullName evidence="2">Uncharacterized protein</fullName>
    </submittedName>
</protein>
<keyword evidence="1" id="KW-0812">Transmembrane</keyword>
<evidence type="ECO:0000256" key="1">
    <source>
        <dbReference type="SAM" id="Phobius"/>
    </source>
</evidence>
<keyword evidence="1" id="KW-1133">Transmembrane helix</keyword>
<organism evidence="2 3">
    <name type="scientific">Musa troglodytarum</name>
    <name type="common">fe'i banana</name>
    <dbReference type="NCBI Taxonomy" id="320322"/>
    <lineage>
        <taxon>Eukaryota</taxon>
        <taxon>Viridiplantae</taxon>
        <taxon>Streptophyta</taxon>
        <taxon>Embryophyta</taxon>
        <taxon>Tracheophyta</taxon>
        <taxon>Spermatophyta</taxon>
        <taxon>Magnoliopsida</taxon>
        <taxon>Liliopsida</taxon>
        <taxon>Zingiberales</taxon>
        <taxon>Musaceae</taxon>
        <taxon>Musa</taxon>
    </lineage>
</organism>
<proteinExistence type="predicted"/>
<keyword evidence="1" id="KW-0472">Membrane</keyword>
<dbReference type="AlphaFoldDB" id="A0A9E7HVP0"/>
<dbReference type="Proteomes" id="UP001055439">
    <property type="component" value="Chromosome 8"/>
</dbReference>
<sequence length="85" mass="10031">MWVYLIDVASLRFRLKCFDSATGLTVETVAIQRYKVSDPLGDANLKMNLLLFWWHVTQIATTYVLFTIVTLKRFLKRDIHSMSRY</sequence>
<feature type="transmembrane region" description="Helical" evidence="1">
    <location>
        <begin position="52"/>
        <end position="75"/>
    </location>
</feature>
<reference evidence="2" key="1">
    <citation type="submission" date="2022-05" db="EMBL/GenBank/DDBJ databases">
        <title>The Musa troglodytarum L. genome provides insights into the mechanism of non-climacteric behaviour and enrichment of carotenoids.</title>
        <authorList>
            <person name="Wang J."/>
        </authorList>
    </citation>
    <scope>NUCLEOTIDE SEQUENCE</scope>
    <source>
        <tissue evidence="2">Leaf</tissue>
    </source>
</reference>
<keyword evidence="3" id="KW-1185">Reference proteome</keyword>
<dbReference type="OrthoDB" id="10504913at2759"/>
<evidence type="ECO:0000313" key="3">
    <source>
        <dbReference type="Proteomes" id="UP001055439"/>
    </source>
</evidence>
<name>A0A9E7HVP0_9LILI</name>
<evidence type="ECO:0000313" key="2">
    <source>
        <dbReference type="EMBL" id="URE37903.1"/>
    </source>
</evidence>
<gene>
    <name evidence="2" type="ORF">MUK42_14010</name>
</gene>
<accession>A0A9E7HVP0</accession>
<dbReference type="EMBL" id="CP097510">
    <property type="protein sequence ID" value="URE37903.1"/>
    <property type="molecule type" value="Genomic_DNA"/>
</dbReference>